<dbReference type="PANTHER" id="PTHR33736">
    <property type="entry name" value="F-BOX PROTEIN-RELATED"/>
    <property type="match status" value="1"/>
</dbReference>
<protein>
    <submittedName>
        <fullName evidence="3">F-box protein</fullName>
    </submittedName>
</protein>
<name>A0A445FH22_GLYSO</name>
<dbReference type="Gene3D" id="3.30.70.270">
    <property type="match status" value="1"/>
</dbReference>
<evidence type="ECO:0000256" key="1">
    <source>
        <dbReference type="SAM" id="Phobius"/>
    </source>
</evidence>
<comment type="caution">
    <text evidence="3">The sequence shown here is derived from an EMBL/GenBank/DDBJ whole genome shotgun (WGS) entry which is preliminary data.</text>
</comment>
<keyword evidence="1" id="KW-1133">Transmembrane helix</keyword>
<evidence type="ECO:0000313" key="4">
    <source>
        <dbReference type="Proteomes" id="UP000289340"/>
    </source>
</evidence>
<dbReference type="Proteomes" id="UP000289340">
    <property type="component" value="Chromosome 19"/>
</dbReference>
<dbReference type="InterPro" id="IPR000477">
    <property type="entry name" value="RT_dom"/>
</dbReference>
<dbReference type="PANTHER" id="PTHR33736:SF12">
    <property type="entry name" value="F-BOX DOMAIN-CONTAINING PROTEIN"/>
    <property type="match status" value="1"/>
</dbReference>
<dbReference type="InterPro" id="IPR043128">
    <property type="entry name" value="Rev_trsase/Diguanyl_cyclase"/>
</dbReference>
<keyword evidence="4" id="KW-1185">Reference proteome</keyword>
<dbReference type="PROSITE" id="PS50878">
    <property type="entry name" value="RT_POL"/>
    <property type="match status" value="1"/>
</dbReference>
<feature type="transmembrane region" description="Helical" evidence="1">
    <location>
        <begin position="1129"/>
        <end position="1148"/>
    </location>
</feature>
<dbReference type="EMBL" id="QZWG01000019">
    <property type="protein sequence ID" value="RZB48104.1"/>
    <property type="molecule type" value="Genomic_DNA"/>
</dbReference>
<dbReference type="InterPro" id="IPR036691">
    <property type="entry name" value="Endo/exonu/phosph_ase_sf"/>
</dbReference>
<organism evidence="3 4">
    <name type="scientific">Glycine soja</name>
    <name type="common">Wild soybean</name>
    <dbReference type="NCBI Taxonomy" id="3848"/>
    <lineage>
        <taxon>Eukaryota</taxon>
        <taxon>Viridiplantae</taxon>
        <taxon>Streptophyta</taxon>
        <taxon>Embryophyta</taxon>
        <taxon>Tracheophyta</taxon>
        <taxon>Spermatophyta</taxon>
        <taxon>Magnoliopsida</taxon>
        <taxon>eudicotyledons</taxon>
        <taxon>Gunneridae</taxon>
        <taxon>Pentapetalae</taxon>
        <taxon>rosids</taxon>
        <taxon>fabids</taxon>
        <taxon>Fabales</taxon>
        <taxon>Fabaceae</taxon>
        <taxon>Papilionoideae</taxon>
        <taxon>50 kb inversion clade</taxon>
        <taxon>NPAAA clade</taxon>
        <taxon>indigoferoid/millettioid clade</taxon>
        <taxon>Phaseoleae</taxon>
        <taxon>Glycine</taxon>
        <taxon>Glycine subgen. Soja</taxon>
    </lineage>
</organism>
<dbReference type="AlphaFoldDB" id="A0A445FH22"/>
<feature type="domain" description="Reverse transcriptase" evidence="2">
    <location>
        <begin position="397"/>
        <end position="660"/>
    </location>
</feature>
<sequence length="1151" mass="133477">VGLAEHFKVKFWEDLEGALQDIPQGEKVFLGGDLNGHVGSVARGFEGVHEGFGLGEMNGEGKSILEFSEALDLSIANTWFKKREEHLITYKSGGTCSQIDFFLIRKSDRKYCLNCKVIPGESLTTQHRVLVMDVRIRDRAKRRSPLVAPRIKWWHLKGEKQGIFQQKIWEGWCGQSQGSANDMWNKMSQEIIKVAKETLGESRGFGPRGKESWWWNENVQSKVRVKKECFKEWSRCRNSETWDKYKIARNETKKAVSEARAQAFDGLYQALGTRDGERSIYRLAKGRERKTRDLDQVKCVKDEEGKVLVHEKDIKERWKAYFHNLFNDGYGYDSSSLDTREEDRNYKYYRRIQKQEVKEALKRMSNGKAVGPDNIPIEVWKTLGDRGLEWLTELFNEIMRSKRMPEEWRRSTLVPIYKNKGDIQNCANYRGIKLMSHTMKLWKRVIERRLRKETQVTENQFGFMPGRSTMEAIYLLRRVMEQYRMAQQDLHLIFIDLEKAYDRVPREILWKALEKKGVRVAYIRAIQDMYDRVSTSVRTQGGESDDFPITIGLHQGSTVSPYLFTLILDVLTEQIQEIAPRCMLFADDIVLLGESREELNERLETWRRALETHGFRLSRSKLEYMECKFNKRRRVSNSEVKIGDHIIPQVTRFKYLGFVIQDDGEIDGDVNHRIQAGWMKWRKASGVLCDVKVPIKLKGKFYRTAVRPAILYGTECWTVKSQHENKVGVAEMRMLRWMCGKTQQDKIRNVAIRERVGVAPIVEKMVENRLSQRIIAMSVAPVDSIPSLSSDLFYDIFRRLDGATLASAACTCAALCSISKEENLWENVCSSMWPSTNREDVKSLISSIGGFRKFYADCFPLIVNKEVVEYQLNNYLEYPDNWTEAEYYGDMNESESISPSDFVSIVDIRFKGKPICSKVLWGIPNANGYDGWFYNCPFRIDILTYADRDDINDGAVHLSVTDGLPPITSLERERKDGKLWQVLHEGLQLSWIIVNKKIKQAANLASWSPLGGQRHWPTDKDFVIRFGSVLPARDILPCQVAECILIMKFRVVHTEEDGVQTTLKLTELSMQLEDMEGAHVNGRNSLHILKEALSSRRSKNYGEVLESCHMYLKVQNELKEEKMRNESRLDRLCILSGIAAFMTFWYCFMKW</sequence>
<keyword evidence="1" id="KW-0812">Transmembrane</keyword>
<evidence type="ECO:0000313" key="3">
    <source>
        <dbReference type="EMBL" id="RZB48104.1"/>
    </source>
</evidence>
<dbReference type="Gene3D" id="1.20.1280.50">
    <property type="match status" value="1"/>
</dbReference>
<dbReference type="InterPro" id="IPR043502">
    <property type="entry name" value="DNA/RNA_pol_sf"/>
</dbReference>
<dbReference type="Gene3D" id="3.60.10.10">
    <property type="entry name" value="Endonuclease/exonuclease/phosphatase"/>
    <property type="match status" value="1"/>
</dbReference>
<dbReference type="CDD" id="cd01650">
    <property type="entry name" value="RT_nLTR_like"/>
    <property type="match status" value="1"/>
</dbReference>
<reference evidence="3 4" key="1">
    <citation type="submission" date="2018-09" db="EMBL/GenBank/DDBJ databases">
        <title>A high-quality reference genome of wild soybean provides a powerful tool to mine soybean genomes.</title>
        <authorList>
            <person name="Xie M."/>
            <person name="Chung C.Y.L."/>
            <person name="Li M.-W."/>
            <person name="Wong F.-L."/>
            <person name="Chan T.-F."/>
            <person name="Lam H.-M."/>
        </authorList>
    </citation>
    <scope>NUCLEOTIDE SEQUENCE [LARGE SCALE GENOMIC DNA]</scope>
    <source>
        <strain evidence="4">cv. W05</strain>
        <tissue evidence="3">Hypocotyl of etiolated seedlings</tissue>
    </source>
</reference>
<gene>
    <name evidence="3" type="ORF">D0Y65_051582</name>
</gene>
<dbReference type="SUPFAM" id="SSF81383">
    <property type="entry name" value="F-box domain"/>
    <property type="match status" value="1"/>
</dbReference>
<dbReference type="SUPFAM" id="SSF56219">
    <property type="entry name" value="DNase I-like"/>
    <property type="match status" value="1"/>
</dbReference>
<dbReference type="InterPro" id="IPR045283">
    <property type="entry name" value="AT3G44326-like"/>
</dbReference>
<dbReference type="Pfam" id="PF00078">
    <property type="entry name" value="RVT_1"/>
    <property type="match status" value="1"/>
</dbReference>
<feature type="non-terminal residue" evidence="3">
    <location>
        <position position="1"/>
    </location>
</feature>
<proteinExistence type="predicted"/>
<dbReference type="InterPro" id="IPR036047">
    <property type="entry name" value="F-box-like_dom_sf"/>
</dbReference>
<keyword evidence="1" id="KW-0472">Membrane</keyword>
<accession>A0A445FH22</accession>
<evidence type="ECO:0000259" key="2">
    <source>
        <dbReference type="PROSITE" id="PS50878"/>
    </source>
</evidence>
<dbReference type="SUPFAM" id="SSF56672">
    <property type="entry name" value="DNA/RNA polymerases"/>
    <property type="match status" value="1"/>
</dbReference>